<keyword evidence="3" id="KW-1185">Reference proteome</keyword>
<dbReference type="Proteomes" id="UP000791080">
    <property type="component" value="Unassembled WGS sequence"/>
</dbReference>
<protein>
    <submittedName>
        <fullName evidence="2">Uncharacterized protein</fullName>
    </submittedName>
</protein>
<dbReference type="EMBL" id="AUBJ02000001">
    <property type="protein sequence ID" value="MCP2332387.1"/>
    <property type="molecule type" value="Genomic_DNA"/>
</dbReference>
<accession>A0ABT1JJA7</accession>
<sequence length="85" mass="9277">MPTLVATPWPPGRSPRARTRRPANPGPVDSPSCRAVERASVRCFREPRVTRSTGAPTRQLTTSEERKAAFPLSRALADELLGVNP</sequence>
<proteinExistence type="predicted"/>
<name>A0ABT1JJA7_ACTCY</name>
<reference evidence="2 3" key="1">
    <citation type="submission" date="2022-06" db="EMBL/GenBank/DDBJ databases">
        <title>Genomic Encyclopedia of Type Strains, Phase I: the one thousand microbial genomes (KMG-I) project.</title>
        <authorList>
            <person name="Kyrpides N."/>
        </authorList>
    </citation>
    <scope>NUCLEOTIDE SEQUENCE [LARGE SCALE GENOMIC DNA]</scope>
    <source>
        <strain evidence="2 3">DSM 43889</strain>
    </source>
</reference>
<comment type="caution">
    <text evidence="2">The sequence shown here is derived from an EMBL/GenBank/DDBJ whole genome shotgun (WGS) entry which is preliminary data.</text>
</comment>
<evidence type="ECO:0000313" key="2">
    <source>
        <dbReference type="EMBL" id="MCP2332387.1"/>
    </source>
</evidence>
<gene>
    <name evidence="2" type="ORF">G443_002657</name>
</gene>
<evidence type="ECO:0000256" key="1">
    <source>
        <dbReference type="SAM" id="MobiDB-lite"/>
    </source>
</evidence>
<feature type="region of interest" description="Disordered" evidence="1">
    <location>
        <begin position="1"/>
        <end position="33"/>
    </location>
</feature>
<organism evidence="2 3">
    <name type="scientific">Actinoalloteichus caeruleus DSM 43889</name>
    <dbReference type="NCBI Taxonomy" id="1120930"/>
    <lineage>
        <taxon>Bacteria</taxon>
        <taxon>Bacillati</taxon>
        <taxon>Actinomycetota</taxon>
        <taxon>Actinomycetes</taxon>
        <taxon>Pseudonocardiales</taxon>
        <taxon>Pseudonocardiaceae</taxon>
        <taxon>Actinoalloteichus</taxon>
        <taxon>Actinoalloteichus cyanogriseus</taxon>
    </lineage>
</organism>
<evidence type="ECO:0000313" key="3">
    <source>
        <dbReference type="Proteomes" id="UP000791080"/>
    </source>
</evidence>